<accession>A0AAV4S9M0</accession>
<dbReference type="AlphaFoldDB" id="A0AAV4S9M0"/>
<protein>
    <submittedName>
        <fullName evidence="1">Uncharacterized protein</fullName>
    </submittedName>
</protein>
<gene>
    <name evidence="1" type="ORF">CDAR_126081</name>
</gene>
<dbReference type="Proteomes" id="UP001054837">
    <property type="component" value="Unassembled WGS sequence"/>
</dbReference>
<keyword evidence="2" id="KW-1185">Reference proteome</keyword>
<name>A0AAV4S9M0_9ARAC</name>
<reference evidence="1 2" key="1">
    <citation type="submission" date="2021-06" db="EMBL/GenBank/DDBJ databases">
        <title>Caerostris darwini draft genome.</title>
        <authorList>
            <person name="Kono N."/>
            <person name="Arakawa K."/>
        </authorList>
    </citation>
    <scope>NUCLEOTIDE SEQUENCE [LARGE SCALE GENOMIC DNA]</scope>
</reference>
<evidence type="ECO:0000313" key="1">
    <source>
        <dbReference type="EMBL" id="GIY30355.1"/>
    </source>
</evidence>
<dbReference type="EMBL" id="BPLQ01007478">
    <property type="protein sequence ID" value="GIY30355.1"/>
    <property type="molecule type" value="Genomic_DNA"/>
</dbReference>
<comment type="caution">
    <text evidence="1">The sequence shown here is derived from an EMBL/GenBank/DDBJ whole genome shotgun (WGS) entry which is preliminary data.</text>
</comment>
<proteinExistence type="predicted"/>
<organism evidence="1 2">
    <name type="scientific">Caerostris darwini</name>
    <dbReference type="NCBI Taxonomy" id="1538125"/>
    <lineage>
        <taxon>Eukaryota</taxon>
        <taxon>Metazoa</taxon>
        <taxon>Ecdysozoa</taxon>
        <taxon>Arthropoda</taxon>
        <taxon>Chelicerata</taxon>
        <taxon>Arachnida</taxon>
        <taxon>Araneae</taxon>
        <taxon>Araneomorphae</taxon>
        <taxon>Entelegynae</taxon>
        <taxon>Araneoidea</taxon>
        <taxon>Araneidae</taxon>
        <taxon>Caerostris</taxon>
    </lineage>
</organism>
<evidence type="ECO:0000313" key="2">
    <source>
        <dbReference type="Proteomes" id="UP001054837"/>
    </source>
</evidence>
<sequence length="181" mass="20420">MKQQQTTTKMFQHKNSTPIRLTTKVFACKNRSQETILTKRWKNEIDASLAKIITQQQHSQVFVFEPRGTGDPLCTLKRVGPKELPNIPGRRENEYERQPFGFGFLFTRVAVGPLGAAAICKRAGMCACMWSCEPDGTRCGETEDGCSSGACSLHFPDKPQEGVLYRYRTLANGKMKRQKNK</sequence>